<dbReference type="OrthoDB" id="6888333at2"/>
<name>A0A5C5Q226_9PSED</name>
<dbReference type="Proteomes" id="UP000317951">
    <property type="component" value="Unassembled WGS sequence"/>
</dbReference>
<evidence type="ECO:0000313" key="2">
    <source>
        <dbReference type="Proteomes" id="UP000317951"/>
    </source>
</evidence>
<dbReference type="EMBL" id="VFET01000048">
    <property type="protein sequence ID" value="TWR98033.1"/>
    <property type="molecule type" value="Genomic_DNA"/>
</dbReference>
<dbReference type="AlphaFoldDB" id="A0A5C5Q226"/>
<protein>
    <submittedName>
        <fullName evidence="1">Uncharacterized protein</fullName>
    </submittedName>
</protein>
<reference evidence="1 2" key="1">
    <citation type="submission" date="2019-06" db="EMBL/GenBank/DDBJ databases">
        <title>Pseudomonas bimorpha sp. nov. isolated from bovine raw milk and skim milk concentrate.</title>
        <authorList>
            <person name="Hofmann K."/>
            <person name="Huptas C."/>
            <person name="Doll E."/>
            <person name="Scherer S."/>
            <person name="Wenning M."/>
        </authorList>
    </citation>
    <scope>NUCLEOTIDE SEQUENCE [LARGE SCALE GENOMIC DNA]</scope>
    <source>
        <strain evidence="1 2">DSM 17835</strain>
    </source>
</reference>
<accession>A0A5C5Q226</accession>
<organism evidence="1 2">
    <name type="scientific">Pseudomonas extremaustralis</name>
    <dbReference type="NCBI Taxonomy" id="359110"/>
    <lineage>
        <taxon>Bacteria</taxon>
        <taxon>Pseudomonadati</taxon>
        <taxon>Pseudomonadota</taxon>
        <taxon>Gammaproteobacteria</taxon>
        <taxon>Pseudomonadales</taxon>
        <taxon>Pseudomonadaceae</taxon>
        <taxon>Pseudomonas</taxon>
    </lineage>
</organism>
<comment type="caution">
    <text evidence="1">The sequence shown here is derived from an EMBL/GenBank/DDBJ whole genome shotgun (WGS) entry which is preliminary data.</text>
</comment>
<evidence type="ECO:0000313" key="1">
    <source>
        <dbReference type="EMBL" id="TWR98033.1"/>
    </source>
</evidence>
<gene>
    <name evidence="1" type="ORF">FIV36_30150</name>
</gene>
<proteinExistence type="predicted"/>
<sequence length="113" mass="12400">MSFGMRIWGPTGLLEFDENSFTVRVVYSALVQRASGEARTRFIAIIGIDPSTHSAVCIPVDDYGTDGKDQRNIQYTPIVSSGGVTLYFGQPGAPEGAPMGVLRTQRLIVMRYR</sequence>